<dbReference type="SUPFAM" id="SSF52091">
    <property type="entry name" value="SpoIIaa-like"/>
    <property type="match status" value="1"/>
</dbReference>
<comment type="caution">
    <text evidence="1">The sequence shown here is derived from an EMBL/GenBank/DDBJ whole genome shotgun (WGS) entry which is preliminary data.</text>
</comment>
<accession>A0A154WF59</accession>
<proteinExistence type="predicted"/>
<protein>
    <recommendedName>
        <fullName evidence="3">STAS/SEC14 domain-containing protein</fullName>
    </recommendedName>
</protein>
<dbReference type="AlphaFoldDB" id="A0A154WF59"/>
<dbReference type="InterPro" id="IPR038396">
    <property type="entry name" value="SpoIIAA-like_sf"/>
</dbReference>
<organism evidence="1 2">
    <name type="scientific">Oceanibaculum pacificum</name>
    <dbReference type="NCBI Taxonomy" id="580166"/>
    <lineage>
        <taxon>Bacteria</taxon>
        <taxon>Pseudomonadati</taxon>
        <taxon>Pseudomonadota</taxon>
        <taxon>Alphaproteobacteria</taxon>
        <taxon>Rhodospirillales</taxon>
        <taxon>Oceanibaculaceae</taxon>
        <taxon>Oceanibaculum</taxon>
    </lineage>
</organism>
<dbReference type="InterPro" id="IPR036513">
    <property type="entry name" value="STAS_dom_sf"/>
</dbReference>
<dbReference type="Gene3D" id="3.40.50.10600">
    <property type="entry name" value="SpoIIaa-like domains"/>
    <property type="match status" value="1"/>
</dbReference>
<dbReference type="EMBL" id="LPXN01000050">
    <property type="protein sequence ID" value="KZD12150.1"/>
    <property type="molecule type" value="Genomic_DNA"/>
</dbReference>
<name>A0A154WF59_9PROT</name>
<keyword evidence="2" id="KW-1185">Reference proteome</keyword>
<reference evidence="1 2" key="1">
    <citation type="submission" date="2015-12" db="EMBL/GenBank/DDBJ databases">
        <title>Genome sequence of Oceanibaculum pacificum MCCC 1A02656.</title>
        <authorList>
            <person name="Lu L."/>
            <person name="Lai Q."/>
            <person name="Shao Z."/>
            <person name="Qian P."/>
        </authorList>
    </citation>
    <scope>NUCLEOTIDE SEQUENCE [LARGE SCALE GENOMIC DNA]</scope>
    <source>
        <strain evidence="1 2">MCCC 1A02656</strain>
    </source>
</reference>
<evidence type="ECO:0000313" key="1">
    <source>
        <dbReference type="EMBL" id="KZD12150.1"/>
    </source>
</evidence>
<evidence type="ECO:0000313" key="2">
    <source>
        <dbReference type="Proteomes" id="UP000076400"/>
    </source>
</evidence>
<evidence type="ECO:0008006" key="3">
    <source>
        <dbReference type="Google" id="ProtNLM"/>
    </source>
</evidence>
<dbReference type="Proteomes" id="UP000076400">
    <property type="component" value="Unassembled WGS sequence"/>
</dbReference>
<gene>
    <name evidence="1" type="ORF">AUP43_17265</name>
</gene>
<sequence length="136" mass="15336">MDADCAYRHCVGAIHGSVTLAVQRDMLWISVTKEAAGEDLLECFRHALASGHLATKMPTLVDLSSFTGNVDWQAIDQIRQLAPWGTGKGPRSRVAYVSRDSFFRFMLKIVEVLFPMTSHRQFDDQAHALEWLGEQR</sequence>